<accession>A0ABD5S0H5</accession>
<dbReference type="Gene3D" id="2.40.50.140">
    <property type="entry name" value="Nucleic acid-binding proteins"/>
    <property type="match status" value="1"/>
</dbReference>
<dbReference type="PROSITE" id="PS50126">
    <property type="entry name" value="S1"/>
    <property type="match status" value="1"/>
</dbReference>
<gene>
    <name evidence="2" type="ORF">ACFQE1_12050</name>
</gene>
<dbReference type="InterPro" id="IPR012340">
    <property type="entry name" value="NA-bd_OB-fold"/>
</dbReference>
<comment type="caution">
    <text evidence="2">The sequence shown here is derived from an EMBL/GenBank/DDBJ whole genome shotgun (WGS) entry which is preliminary data.</text>
</comment>
<dbReference type="Proteomes" id="UP001596328">
    <property type="component" value="Unassembled WGS sequence"/>
</dbReference>
<evidence type="ECO:0000259" key="1">
    <source>
        <dbReference type="PROSITE" id="PS50126"/>
    </source>
</evidence>
<evidence type="ECO:0000313" key="3">
    <source>
        <dbReference type="Proteomes" id="UP001596328"/>
    </source>
</evidence>
<dbReference type="AlphaFoldDB" id="A0ABD5S0H5"/>
<feature type="non-terminal residue" evidence="2">
    <location>
        <position position="161"/>
    </location>
</feature>
<dbReference type="InterPro" id="IPR003029">
    <property type="entry name" value="S1_domain"/>
</dbReference>
<evidence type="ECO:0000313" key="2">
    <source>
        <dbReference type="EMBL" id="MFC6725091.1"/>
    </source>
</evidence>
<name>A0ABD5S0H5_9EURY</name>
<reference evidence="2 3" key="1">
    <citation type="journal article" date="2019" name="Int. J. Syst. Evol. Microbiol.">
        <title>The Global Catalogue of Microorganisms (GCM) 10K type strain sequencing project: providing services to taxonomists for standard genome sequencing and annotation.</title>
        <authorList>
            <consortium name="The Broad Institute Genomics Platform"/>
            <consortium name="The Broad Institute Genome Sequencing Center for Infectious Disease"/>
            <person name="Wu L."/>
            <person name="Ma J."/>
        </authorList>
    </citation>
    <scope>NUCLEOTIDE SEQUENCE [LARGE SCALE GENOMIC DNA]</scope>
    <source>
        <strain evidence="2 3">NBRC 111368</strain>
    </source>
</reference>
<organism evidence="2 3">
    <name type="scientific">Halobium palmae</name>
    <dbReference type="NCBI Taxonomy" id="1776492"/>
    <lineage>
        <taxon>Archaea</taxon>
        <taxon>Methanobacteriati</taxon>
        <taxon>Methanobacteriota</taxon>
        <taxon>Stenosarchaea group</taxon>
        <taxon>Halobacteria</taxon>
        <taxon>Halobacteriales</taxon>
        <taxon>Haloferacaceae</taxon>
        <taxon>Halobium</taxon>
    </lineage>
</organism>
<dbReference type="Pfam" id="PF00575">
    <property type="entry name" value="S1"/>
    <property type="match status" value="1"/>
</dbReference>
<proteinExistence type="predicted"/>
<dbReference type="SUPFAM" id="SSF50249">
    <property type="entry name" value="Nucleic acid-binding proteins"/>
    <property type="match status" value="1"/>
</dbReference>
<keyword evidence="3" id="KW-1185">Reference proteome</keyword>
<sequence>MTSENAGDSGSGSDSRPVVYDLAPDCTVADVEVGDTYHAVVNGVVNYGVFVDVSDSVSGLVHESNLDNDYAVGDKLIVELEEVREDGDLAFVEAAPEDYRTEAVDHTPDLTSVQSLRTGDTVTVEGSVSQIKQTGGPTIFHVSDETGIVAAASFAEAGVRA</sequence>
<dbReference type="EMBL" id="JBHSWU010000384">
    <property type="protein sequence ID" value="MFC6725091.1"/>
    <property type="molecule type" value="Genomic_DNA"/>
</dbReference>
<protein>
    <submittedName>
        <fullName evidence="2">S1 RNA-binding domain-containing protein</fullName>
    </submittedName>
</protein>
<feature type="domain" description="S1 motif" evidence="1">
    <location>
        <begin position="34"/>
        <end position="94"/>
    </location>
</feature>
<dbReference type="SMART" id="SM00316">
    <property type="entry name" value="S1"/>
    <property type="match status" value="1"/>
</dbReference>